<reference evidence="1 2" key="1">
    <citation type="submission" date="2021-05" db="EMBL/GenBank/DDBJ databases">
        <title>Comparative genomic studies on the polysaccharide-degrading batcterial strains of the Flammeovirga genus.</title>
        <authorList>
            <person name="Zewei F."/>
            <person name="Zheng Z."/>
            <person name="Yu L."/>
            <person name="Ruyue G."/>
            <person name="Yanhong M."/>
            <person name="Yuanyuan C."/>
            <person name="Jingyan G."/>
            <person name="Wenjun H."/>
        </authorList>
    </citation>
    <scope>NUCLEOTIDE SEQUENCE [LARGE SCALE GENOMIC DNA]</scope>
    <source>
        <strain evidence="1 2">NBRC:100898</strain>
    </source>
</reference>
<dbReference type="AlphaFoldDB" id="A0AAX1N9K8"/>
<dbReference type="Proteomes" id="UP000678679">
    <property type="component" value="Chromosome 1"/>
</dbReference>
<evidence type="ECO:0008006" key="3">
    <source>
        <dbReference type="Google" id="ProtNLM"/>
    </source>
</evidence>
<evidence type="ECO:0000313" key="1">
    <source>
        <dbReference type="EMBL" id="QWG02438.1"/>
    </source>
</evidence>
<evidence type="ECO:0000313" key="2">
    <source>
        <dbReference type="Proteomes" id="UP000678679"/>
    </source>
</evidence>
<dbReference type="KEGG" id="fya:KMW28_02325"/>
<protein>
    <recommendedName>
        <fullName evidence="3">Metallothionein</fullName>
    </recommendedName>
</protein>
<dbReference type="EMBL" id="CP076132">
    <property type="protein sequence ID" value="QWG02438.1"/>
    <property type="molecule type" value="Genomic_DNA"/>
</dbReference>
<name>A0AAX1N9K8_9BACT</name>
<accession>A0AAX1N9K8</accession>
<proteinExistence type="predicted"/>
<gene>
    <name evidence="1" type="ORF">KMW28_02325</name>
</gene>
<keyword evidence="2" id="KW-1185">Reference proteome</keyword>
<dbReference type="RefSeq" id="WP_169665052.1">
    <property type="nucleotide sequence ID" value="NZ_CP076132.1"/>
</dbReference>
<organism evidence="1 2">
    <name type="scientific">Flammeovirga yaeyamensis</name>
    <dbReference type="NCBI Taxonomy" id="367791"/>
    <lineage>
        <taxon>Bacteria</taxon>
        <taxon>Pseudomonadati</taxon>
        <taxon>Bacteroidota</taxon>
        <taxon>Cytophagia</taxon>
        <taxon>Cytophagales</taxon>
        <taxon>Flammeovirgaceae</taxon>
        <taxon>Flammeovirga</taxon>
    </lineage>
</organism>
<sequence length="89" mass="9863">MKESIKECCEKYNCTCEKDAQENCVCTCEECKDATCTCKCDKDGNCVCECDCEECKDENCCGGETKFTITNEEVNDGIFSNCCDTSTCC</sequence>